<accession>A0A016TRH0</accession>
<dbReference type="Pfam" id="PF03567">
    <property type="entry name" value="Sulfotransfer_2"/>
    <property type="match status" value="1"/>
</dbReference>
<dbReference type="AlphaFoldDB" id="A0A016TRH0"/>
<dbReference type="OrthoDB" id="408912at2759"/>
<dbReference type="InterPro" id="IPR005331">
    <property type="entry name" value="Sulfotransferase"/>
</dbReference>
<protein>
    <recommendedName>
        <fullName evidence="3">Carbohydrate sulfotransferase</fullName>
    </recommendedName>
</protein>
<name>A0A016TRH0_9BILA</name>
<dbReference type="PANTHER" id="PTHR22900">
    <property type="entry name" value="PROTEIN CBG14245-RELATED"/>
    <property type="match status" value="1"/>
</dbReference>
<dbReference type="GO" id="GO:0047756">
    <property type="term" value="F:chondroitin 4-sulfotransferase activity"/>
    <property type="evidence" value="ECO:0007669"/>
    <property type="project" value="InterPro"/>
</dbReference>
<dbReference type="PANTHER" id="PTHR22900:SF5">
    <property type="entry name" value="PROTEIN CBG14245"/>
    <property type="match status" value="1"/>
</dbReference>
<dbReference type="InterPro" id="IPR007669">
    <property type="entry name" value="Chst-1-like"/>
</dbReference>
<proteinExistence type="predicted"/>
<organism evidence="1 2">
    <name type="scientific">Ancylostoma ceylanicum</name>
    <dbReference type="NCBI Taxonomy" id="53326"/>
    <lineage>
        <taxon>Eukaryota</taxon>
        <taxon>Metazoa</taxon>
        <taxon>Ecdysozoa</taxon>
        <taxon>Nematoda</taxon>
        <taxon>Chromadorea</taxon>
        <taxon>Rhabditida</taxon>
        <taxon>Rhabditina</taxon>
        <taxon>Rhabditomorpha</taxon>
        <taxon>Strongyloidea</taxon>
        <taxon>Ancylostomatidae</taxon>
        <taxon>Ancylostomatinae</taxon>
        <taxon>Ancylostoma</taxon>
    </lineage>
</organism>
<dbReference type="GO" id="GO:0050650">
    <property type="term" value="P:chondroitin sulfate proteoglycan biosynthetic process"/>
    <property type="evidence" value="ECO:0007669"/>
    <property type="project" value="InterPro"/>
</dbReference>
<reference evidence="2" key="1">
    <citation type="journal article" date="2015" name="Nat. Genet.">
        <title>The genome and transcriptome of the zoonotic hookworm Ancylostoma ceylanicum identify infection-specific gene families.</title>
        <authorList>
            <person name="Schwarz E.M."/>
            <person name="Hu Y."/>
            <person name="Antoshechkin I."/>
            <person name="Miller M.M."/>
            <person name="Sternberg P.W."/>
            <person name="Aroian R.V."/>
        </authorList>
    </citation>
    <scope>NUCLEOTIDE SEQUENCE</scope>
    <source>
        <strain evidence="2">HY135</strain>
    </source>
</reference>
<evidence type="ECO:0000313" key="1">
    <source>
        <dbReference type="EMBL" id="EYC05365.1"/>
    </source>
</evidence>
<dbReference type="Proteomes" id="UP000024635">
    <property type="component" value="Unassembled WGS sequence"/>
</dbReference>
<dbReference type="EMBL" id="JARK01001418">
    <property type="protein sequence ID" value="EYC05365.1"/>
    <property type="molecule type" value="Genomic_DNA"/>
</dbReference>
<dbReference type="GO" id="GO:0016020">
    <property type="term" value="C:membrane"/>
    <property type="evidence" value="ECO:0007669"/>
    <property type="project" value="InterPro"/>
</dbReference>
<comment type="caution">
    <text evidence="1">The sequence shown here is derived from an EMBL/GenBank/DDBJ whole genome shotgun (WGS) entry which is preliminary data.</text>
</comment>
<gene>
    <name evidence="1" type="primary">Acey_s0082.g1540</name>
    <name evidence="1" type="ORF">Y032_0082g1540</name>
</gene>
<evidence type="ECO:0008006" key="3">
    <source>
        <dbReference type="Google" id="ProtNLM"/>
    </source>
</evidence>
<keyword evidence="2" id="KW-1185">Reference proteome</keyword>
<dbReference type="GO" id="GO:1902884">
    <property type="term" value="P:positive regulation of response to oxidative stress"/>
    <property type="evidence" value="ECO:0007669"/>
    <property type="project" value="InterPro"/>
</dbReference>
<sequence length="278" mass="32668">MYFPPLLRWRAFKNVDRKQYFTVNKRSKMILEVSISIGPYKWILNEQALDPFLFNKTSVFPPFHRYREYFQDIPKYRLCTCFIEKVMSTIRDGIFCYLNDPVEFVSHNRRISTENYVNRFCSTGTDRSRCSYETEKSSRRVKFAVVRDPIDRFLSGYADKCYPKQLPLPPERCFGCEQNISCFVETLLSKLRDLLQNERATNYMETSHFAPQTCRFVPYPATELMSSSRTADQNGISDFVQNHQKPLFSIPYLEEPLGEVGGRGLVSFRLIHSLVRTI</sequence>
<evidence type="ECO:0000313" key="2">
    <source>
        <dbReference type="Proteomes" id="UP000024635"/>
    </source>
</evidence>